<dbReference type="PANTHER" id="PTHR30330:SF1">
    <property type="entry name" value="AMINO-ACID CARRIER PROTEIN ALST"/>
    <property type="match status" value="1"/>
</dbReference>
<organism evidence="9 10">
    <name type="scientific">Anaplasma phagocytophilum str. ApNP</name>
    <dbReference type="NCBI Taxonomy" id="1359153"/>
    <lineage>
        <taxon>Bacteria</taxon>
        <taxon>Pseudomonadati</taxon>
        <taxon>Pseudomonadota</taxon>
        <taxon>Alphaproteobacteria</taxon>
        <taxon>Rickettsiales</taxon>
        <taxon>Anaplasmataceae</taxon>
        <taxon>Anaplasma</taxon>
        <taxon>phagocytophilum group</taxon>
    </lineage>
</organism>
<protein>
    <submittedName>
        <fullName evidence="9">Alanine symporter family protein</fullName>
    </submittedName>
</protein>
<feature type="transmembrane region" description="Helical" evidence="8">
    <location>
        <begin position="173"/>
        <end position="192"/>
    </location>
</feature>
<name>A0A0F3NFX7_ANAPH</name>
<feature type="transmembrane region" description="Helical" evidence="8">
    <location>
        <begin position="303"/>
        <end position="322"/>
    </location>
</feature>
<accession>A0A0F3NFX7</accession>
<sequence length="447" mass="48196">MIVGYVLFEVVLAFPAVFLLLFSGFRLSFSSRWLQLRSFTDAISCLLKNRGAEFSSLAALCAIVGGNLGVGNLSGTAVALRAGGPGFIVWMAFIIILTSIIKYATCYISIRTREERNGRTFGGPVVYSQHAFKTKWASLAVAIITMVCAVTVGNLVQVNSLSISMHLIGQSPLSAGIVMAIALFIVTNLGSLGRVVSRVVPAMTIFYIVLAGLTLGKFGSNIIPSLKLILESALSLSSLRDGAILALVAETFTIIQVGALRGIFATDIGLGLEGTVHSMVVSKNVVDSNFATQQSLVSIISPFIVALVTFITTLVLLTTGVWTDLSLESTNMCFAAFTSAFGKHYTEYALIALVFCFSLTTILTWFICSKEVLAYVSHNNRFMEKCWTALFFFIIPLGSLGGVSLLWDIADISLSISIIINTLGILLLLNRYKKEMFSALSKDSSKE</sequence>
<dbReference type="GO" id="GO:0005283">
    <property type="term" value="F:amino acid:sodium symporter activity"/>
    <property type="evidence" value="ECO:0007669"/>
    <property type="project" value="InterPro"/>
</dbReference>
<evidence type="ECO:0000256" key="7">
    <source>
        <dbReference type="ARBA" id="ARBA00023136"/>
    </source>
</evidence>
<dbReference type="AlphaFoldDB" id="A0A0F3NFX7"/>
<evidence type="ECO:0000256" key="8">
    <source>
        <dbReference type="SAM" id="Phobius"/>
    </source>
</evidence>
<evidence type="ECO:0000256" key="2">
    <source>
        <dbReference type="ARBA" id="ARBA00009261"/>
    </source>
</evidence>
<dbReference type="InterPro" id="IPR001463">
    <property type="entry name" value="Na/Ala_symport"/>
</dbReference>
<evidence type="ECO:0000256" key="5">
    <source>
        <dbReference type="ARBA" id="ARBA00022692"/>
    </source>
</evidence>
<dbReference type="GO" id="GO:0005886">
    <property type="term" value="C:plasma membrane"/>
    <property type="evidence" value="ECO:0007669"/>
    <property type="project" value="UniProtKB-SubCell"/>
</dbReference>
<feature type="transmembrane region" description="Helical" evidence="8">
    <location>
        <begin position="389"/>
        <end position="407"/>
    </location>
</feature>
<dbReference type="PANTHER" id="PTHR30330">
    <property type="entry name" value="AGSS FAMILY TRANSPORTER, SODIUM-ALANINE"/>
    <property type="match status" value="1"/>
</dbReference>
<keyword evidence="7 8" id="KW-0472">Membrane</keyword>
<dbReference type="Proteomes" id="UP000033385">
    <property type="component" value="Unassembled WGS sequence"/>
</dbReference>
<feature type="transmembrane region" description="Helical" evidence="8">
    <location>
        <begin position="413"/>
        <end position="432"/>
    </location>
</feature>
<evidence type="ECO:0000256" key="4">
    <source>
        <dbReference type="ARBA" id="ARBA00022475"/>
    </source>
</evidence>
<feature type="transmembrane region" description="Helical" evidence="8">
    <location>
        <begin position="87"/>
        <end position="110"/>
    </location>
</feature>
<reference evidence="9 10" key="1">
    <citation type="submission" date="2015-01" db="EMBL/GenBank/DDBJ databases">
        <title>Genome Sequencing of Rickettsiales.</title>
        <authorList>
            <person name="Daugherty S.C."/>
            <person name="Su Q."/>
            <person name="Abolude K."/>
            <person name="Beier-Sexton M."/>
            <person name="Carlyon J.A."/>
            <person name="Carter R."/>
            <person name="Day N.P."/>
            <person name="Dumler S.J."/>
            <person name="Dyachenko V."/>
            <person name="Godinez A."/>
            <person name="Kurtti T.J."/>
            <person name="Lichay M."/>
            <person name="Mullins K.E."/>
            <person name="Ott S."/>
            <person name="Pappas-Brown V."/>
            <person name="Paris D.H."/>
            <person name="Patel P."/>
            <person name="Richards A.L."/>
            <person name="Sadzewicz L."/>
            <person name="Sears K."/>
            <person name="Seidman D."/>
            <person name="Sengamalay N."/>
            <person name="Stenos J."/>
            <person name="Tallon L.J."/>
            <person name="Vincent G."/>
            <person name="Fraser C.M."/>
            <person name="Munderloh U."/>
            <person name="Dunning-Hotopp J.C."/>
        </authorList>
    </citation>
    <scope>NUCLEOTIDE SEQUENCE [LARGE SCALE GENOMIC DNA]</scope>
    <source>
        <strain evidence="9 10">ApNP</strain>
    </source>
</reference>
<keyword evidence="4" id="KW-1003">Cell membrane</keyword>
<keyword evidence="5 8" id="KW-0812">Transmembrane</keyword>
<comment type="subcellular location">
    <subcellularLocation>
        <location evidence="1">Cell membrane</location>
        <topology evidence="1">Multi-pass membrane protein</topology>
    </subcellularLocation>
</comment>
<keyword evidence="6 8" id="KW-1133">Transmembrane helix</keyword>
<feature type="transmembrane region" description="Helical" evidence="8">
    <location>
        <begin position="136"/>
        <end position="153"/>
    </location>
</feature>
<evidence type="ECO:0000256" key="6">
    <source>
        <dbReference type="ARBA" id="ARBA00022989"/>
    </source>
</evidence>
<evidence type="ECO:0000256" key="3">
    <source>
        <dbReference type="ARBA" id="ARBA00022448"/>
    </source>
</evidence>
<comment type="similarity">
    <text evidence="2">Belongs to the alanine or glycine:cation symporter (AGCS) (TC 2.A.25) family.</text>
</comment>
<gene>
    <name evidence="9" type="ORF">APHNP_1440</name>
</gene>
<dbReference type="Gene3D" id="1.20.1740.10">
    <property type="entry name" value="Amino acid/polyamine transporter I"/>
    <property type="match status" value="1"/>
</dbReference>
<feature type="transmembrane region" description="Helical" evidence="8">
    <location>
        <begin position="243"/>
        <end position="264"/>
    </location>
</feature>
<dbReference type="PATRIC" id="fig|1359153.3.peg.1470"/>
<dbReference type="EMBL" id="LANW01000001">
    <property type="protein sequence ID" value="KJV66656.1"/>
    <property type="molecule type" value="Genomic_DNA"/>
</dbReference>
<evidence type="ECO:0000313" key="9">
    <source>
        <dbReference type="EMBL" id="KJV66656.1"/>
    </source>
</evidence>
<feature type="transmembrane region" description="Helical" evidence="8">
    <location>
        <begin position="6"/>
        <end position="29"/>
    </location>
</feature>
<evidence type="ECO:0000256" key="1">
    <source>
        <dbReference type="ARBA" id="ARBA00004651"/>
    </source>
</evidence>
<comment type="caution">
    <text evidence="9">The sequence shown here is derived from an EMBL/GenBank/DDBJ whole genome shotgun (WGS) entry which is preliminary data.</text>
</comment>
<feature type="transmembrane region" description="Helical" evidence="8">
    <location>
        <begin position="57"/>
        <end position="81"/>
    </location>
</feature>
<keyword evidence="3" id="KW-0813">Transport</keyword>
<dbReference type="Pfam" id="PF01235">
    <property type="entry name" value="Na_Ala_symp"/>
    <property type="match status" value="1"/>
</dbReference>
<evidence type="ECO:0000313" key="10">
    <source>
        <dbReference type="Proteomes" id="UP000033385"/>
    </source>
</evidence>
<feature type="transmembrane region" description="Helical" evidence="8">
    <location>
        <begin position="348"/>
        <end position="368"/>
    </location>
</feature>
<dbReference type="PRINTS" id="PR00175">
    <property type="entry name" value="NAALASMPORT"/>
</dbReference>
<proteinExistence type="inferred from homology"/>
<feature type="transmembrane region" description="Helical" evidence="8">
    <location>
        <begin position="204"/>
        <end position="223"/>
    </location>
</feature>